<dbReference type="PROSITE" id="PS00398">
    <property type="entry name" value="RECOMBINASES_2"/>
    <property type="match status" value="1"/>
</dbReference>
<dbReference type="InterPro" id="IPR006118">
    <property type="entry name" value="Recombinase_CS"/>
</dbReference>
<proteinExistence type="predicted"/>
<feature type="domain" description="Resolvase/invertase-type recombinase catalytic" evidence="4">
    <location>
        <begin position="1"/>
        <end position="135"/>
    </location>
</feature>
<comment type="caution">
    <text evidence="5">The sequence shown here is derived from an EMBL/GenBank/DDBJ whole genome shotgun (WGS) entry which is preliminary data.</text>
</comment>
<dbReference type="PANTHER" id="PTHR30461">
    <property type="entry name" value="DNA-INVERTASE FROM LAMBDOID PROPHAGE"/>
    <property type="match status" value="1"/>
</dbReference>
<dbReference type="InterPro" id="IPR050639">
    <property type="entry name" value="SSR_resolvase"/>
</dbReference>
<evidence type="ECO:0000259" key="4">
    <source>
        <dbReference type="PROSITE" id="PS51736"/>
    </source>
</evidence>
<protein>
    <submittedName>
        <fullName evidence="5">Recombinase family protein</fullName>
    </submittedName>
</protein>
<reference evidence="5 6" key="1">
    <citation type="submission" date="2020-06" db="EMBL/GenBank/DDBJ databases">
        <title>Synonyms of Asaia species.</title>
        <authorList>
            <person name="Sombolestani A."/>
        </authorList>
    </citation>
    <scope>NUCLEOTIDE SEQUENCE [LARGE SCALE GENOMIC DNA]</scope>
    <source>
        <strain evidence="5 6">LMG 27047</strain>
    </source>
</reference>
<sequence>MKIGYVRVSRSEQTHALQVAALESAGCGRIFSDTISGARAIRPGFSALLDHLRPGDEVVVWKMDRLARSLVGVISMINQIAEKEASIVSLTEPGINTTGPHGKLILHVLGAVAEYELGLIRERTRAGLEQARLRNAKLGRPRKISAGQSDMIVKSITNGQLTQAEAARRFEVSPMTIQRLMARSTNAST</sequence>
<dbReference type="EMBL" id="JABXXV010000011">
    <property type="protein sequence ID" value="NVN48215.1"/>
    <property type="molecule type" value="Genomic_DNA"/>
</dbReference>
<organism evidence="5 6">
    <name type="scientific">Asaia spathodeae</name>
    <dbReference type="NCBI Taxonomy" id="657016"/>
    <lineage>
        <taxon>Bacteria</taxon>
        <taxon>Pseudomonadati</taxon>
        <taxon>Pseudomonadota</taxon>
        <taxon>Alphaproteobacteria</taxon>
        <taxon>Acetobacterales</taxon>
        <taxon>Acetobacteraceae</taxon>
        <taxon>Asaia</taxon>
    </lineage>
</organism>
<keyword evidence="6" id="KW-1185">Reference proteome</keyword>
<gene>
    <name evidence="5" type="ORF">HW542_15550</name>
</gene>
<evidence type="ECO:0000313" key="6">
    <source>
        <dbReference type="Proteomes" id="UP001516351"/>
    </source>
</evidence>
<evidence type="ECO:0000256" key="2">
    <source>
        <dbReference type="ARBA" id="ARBA00023125"/>
    </source>
</evidence>
<dbReference type="SMART" id="SM00857">
    <property type="entry name" value="Resolvase"/>
    <property type="match status" value="1"/>
</dbReference>
<evidence type="ECO:0000256" key="1">
    <source>
        <dbReference type="ARBA" id="ARBA00022908"/>
    </source>
</evidence>
<dbReference type="SUPFAM" id="SSF53041">
    <property type="entry name" value="Resolvase-like"/>
    <property type="match status" value="1"/>
</dbReference>
<dbReference type="PROSITE" id="PS51736">
    <property type="entry name" value="RECOMBINASES_3"/>
    <property type="match status" value="1"/>
</dbReference>
<name>A0ABX2P9L2_9PROT</name>
<dbReference type="PANTHER" id="PTHR30461:SF2">
    <property type="entry name" value="SERINE RECOMBINASE PINE-RELATED"/>
    <property type="match status" value="1"/>
</dbReference>
<keyword evidence="3" id="KW-0233">DNA recombination</keyword>
<dbReference type="Proteomes" id="UP001516351">
    <property type="component" value="Unassembled WGS sequence"/>
</dbReference>
<evidence type="ECO:0000256" key="3">
    <source>
        <dbReference type="ARBA" id="ARBA00023172"/>
    </source>
</evidence>
<dbReference type="InterPro" id="IPR006119">
    <property type="entry name" value="Resolv_N"/>
</dbReference>
<dbReference type="Pfam" id="PF00239">
    <property type="entry name" value="Resolvase"/>
    <property type="match status" value="1"/>
</dbReference>
<evidence type="ECO:0000313" key="5">
    <source>
        <dbReference type="EMBL" id="NVN48215.1"/>
    </source>
</evidence>
<dbReference type="RefSeq" id="WP_267311319.1">
    <property type="nucleotide sequence ID" value="NZ_JABXXV010000011.1"/>
</dbReference>
<dbReference type="InterPro" id="IPR036162">
    <property type="entry name" value="Resolvase-like_N_sf"/>
</dbReference>
<keyword evidence="2" id="KW-0238">DNA-binding</keyword>
<dbReference type="CDD" id="cd03768">
    <property type="entry name" value="SR_ResInv"/>
    <property type="match status" value="1"/>
</dbReference>
<dbReference type="Gene3D" id="3.40.50.1390">
    <property type="entry name" value="Resolvase, N-terminal catalytic domain"/>
    <property type="match status" value="1"/>
</dbReference>
<accession>A0ABX2P9L2</accession>
<keyword evidence="1" id="KW-0229">DNA integration</keyword>